<dbReference type="SMART" id="SM00382">
    <property type="entry name" value="AAA"/>
    <property type="match status" value="1"/>
</dbReference>
<feature type="transmembrane region" description="Helical" evidence="9">
    <location>
        <begin position="412"/>
        <end position="433"/>
    </location>
</feature>
<dbReference type="InterPro" id="IPR043926">
    <property type="entry name" value="ABCG_dom"/>
</dbReference>
<reference evidence="11" key="1">
    <citation type="journal article" date="2020" name="Comp. Biochem. Physiol. Part D Genomics Proteomics">
        <title>The genome of the marine monogonont rotifer Brachionus rotundiformis and insight into species-specific detoxification components in Brachionus spp.</title>
        <authorList>
            <person name="Kang H.M."/>
            <person name="Kim M.S."/>
            <person name="Choi B.S."/>
            <person name="Kim D.H."/>
            <person name="Kim H.J."/>
            <person name="Hwang U.K."/>
            <person name="Hagiwara A."/>
            <person name="Lee J.S."/>
        </authorList>
    </citation>
    <scope>NUCLEOTIDE SEQUENCE</scope>
</reference>
<organism evidence="11">
    <name type="scientific">Brachionus rotundiformis</name>
    <dbReference type="NCBI Taxonomy" id="96890"/>
    <lineage>
        <taxon>Eukaryota</taxon>
        <taxon>Metazoa</taxon>
        <taxon>Spiralia</taxon>
        <taxon>Gnathifera</taxon>
        <taxon>Rotifera</taxon>
        <taxon>Eurotatoria</taxon>
        <taxon>Monogononta</taxon>
        <taxon>Pseudotrocha</taxon>
        <taxon>Ploima</taxon>
        <taxon>Brachionidae</taxon>
        <taxon>Brachionus</taxon>
    </lineage>
</organism>
<evidence type="ECO:0000259" key="10">
    <source>
        <dbReference type="PROSITE" id="PS50893"/>
    </source>
</evidence>
<evidence type="ECO:0000313" key="11">
    <source>
        <dbReference type="EMBL" id="QNH67910.1"/>
    </source>
</evidence>
<keyword evidence="8 9" id="KW-0472">Membrane</keyword>
<dbReference type="EMBL" id="MT524855">
    <property type="protein sequence ID" value="QNH67910.1"/>
    <property type="molecule type" value="mRNA"/>
</dbReference>
<dbReference type="InterPro" id="IPR003439">
    <property type="entry name" value="ABC_transporter-like_ATP-bd"/>
</dbReference>
<dbReference type="AlphaFoldDB" id="A0A7H9SMU2"/>
<dbReference type="Gene3D" id="3.40.50.300">
    <property type="entry name" value="P-loop containing nucleotide triphosphate hydrolases"/>
    <property type="match status" value="1"/>
</dbReference>
<dbReference type="CDD" id="cd03213">
    <property type="entry name" value="ABCG_EPDR"/>
    <property type="match status" value="1"/>
</dbReference>
<dbReference type="Pfam" id="PF19055">
    <property type="entry name" value="ABC2_membrane_7"/>
    <property type="match status" value="1"/>
</dbReference>
<evidence type="ECO:0000256" key="7">
    <source>
        <dbReference type="ARBA" id="ARBA00022989"/>
    </source>
</evidence>
<dbReference type="Pfam" id="PF01061">
    <property type="entry name" value="ABC2_membrane"/>
    <property type="match status" value="1"/>
</dbReference>
<protein>
    <submittedName>
        <fullName evidence="11">ATP-binding cassette transporter subfamily G-like protein 11</fullName>
    </submittedName>
    <submittedName>
        <fullName evidence="12">ATP-binding cassette transporter subfamily H-like protein 2</fullName>
    </submittedName>
</protein>
<dbReference type="InterPro" id="IPR013525">
    <property type="entry name" value="ABC2_TM"/>
</dbReference>
<dbReference type="PROSITE" id="PS50893">
    <property type="entry name" value="ABC_TRANSPORTER_2"/>
    <property type="match status" value="1"/>
</dbReference>
<evidence type="ECO:0000256" key="1">
    <source>
        <dbReference type="ARBA" id="ARBA00004141"/>
    </source>
</evidence>
<evidence type="ECO:0000256" key="8">
    <source>
        <dbReference type="ARBA" id="ARBA00023136"/>
    </source>
</evidence>
<dbReference type="Pfam" id="PF00005">
    <property type="entry name" value="ABC_tran"/>
    <property type="match status" value="1"/>
</dbReference>
<dbReference type="InterPro" id="IPR003593">
    <property type="entry name" value="AAA+_ATPase"/>
</dbReference>
<feature type="transmembrane region" description="Helical" evidence="9">
    <location>
        <begin position="377"/>
        <end position="400"/>
    </location>
</feature>
<keyword evidence="5" id="KW-0547">Nucleotide-binding</keyword>
<dbReference type="GO" id="GO:0005886">
    <property type="term" value="C:plasma membrane"/>
    <property type="evidence" value="ECO:0007669"/>
    <property type="project" value="TreeGrafter"/>
</dbReference>
<keyword evidence="7 9" id="KW-1133">Transmembrane helix</keyword>
<dbReference type="GO" id="GO:0140359">
    <property type="term" value="F:ABC-type transporter activity"/>
    <property type="evidence" value="ECO:0007669"/>
    <property type="project" value="InterPro"/>
</dbReference>
<evidence type="ECO:0000256" key="6">
    <source>
        <dbReference type="ARBA" id="ARBA00022840"/>
    </source>
</evidence>
<evidence type="ECO:0000256" key="3">
    <source>
        <dbReference type="ARBA" id="ARBA00022448"/>
    </source>
</evidence>
<comment type="similarity">
    <text evidence="2">Belongs to the ABC transporter superfamily. ABCG family. Eye pigment precursor importer (TC 3.A.1.204) subfamily.</text>
</comment>
<evidence type="ECO:0000256" key="2">
    <source>
        <dbReference type="ARBA" id="ARBA00005814"/>
    </source>
</evidence>
<dbReference type="InterPro" id="IPR050352">
    <property type="entry name" value="ABCG_transporters"/>
</dbReference>
<dbReference type="InterPro" id="IPR027417">
    <property type="entry name" value="P-loop_NTPase"/>
</dbReference>
<feature type="transmembrane region" description="Helical" evidence="9">
    <location>
        <begin position="463"/>
        <end position="481"/>
    </location>
</feature>
<feature type="transmembrane region" description="Helical" evidence="9">
    <location>
        <begin position="493"/>
        <end position="514"/>
    </location>
</feature>
<reference evidence="11" key="2">
    <citation type="submission" date="2020-05" db="EMBL/GenBank/DDBJ databases">
        <authorList>
            <person name="Kang H.-M."/>
            <person name="Kim M.-S."/>
            <person name="Lee J.-S."/>
        </authorList>
    </citation>
    <scope>NUCLEOTIDE SEQUENCE</scope>
</reference>
<feature type="transmembrane region" description="Helical" evidence="9">
    <location>
        <begin position="520"/>
        <end position="540"/>
    </location>
</feature>
<evidence type="ECO:0000313" key="12">
    <source>
        <dbReference type="EMBL" id="QNH67912.1"/>
    </source>
</evidence>
<feature type="domain" description="ABC transporter" evidence="10">
    <location>
        <begin position="41"/>
        <end position="289"/>
    </location>
</feature>
<proteinExistence type="evidence at transcript level"/>
<name>A0A7H9SMU2_9BILA</name>
<keyword evidence="4 9" id="KW-0812">Transmembrane</keyword>
<evidence type="ECO:0000256" key="4">
    <source>
        <dbReference type="ARBA" id="ARBA00022692"/>
    </source>
</evidence>
<dbReference type="SUPFAM" id="SSF52540">
    <property type="entry name" value="P-loop containing nucleoside triphosphate hydrolases"/>
    <property type="match status" value="1"/>
</dbReference>
<keyword evidence="3" id="KW-0813">Transport</keyword>
<accession>A0A7H9SMU2</accession>
<sequence>MMFQQGNHFYSHDYYGPLSNVIEDNQQKTTISWNINAWTKIKKSSIKSKFFPCQREEKYKQLLTNVIGIVKPGELCAIMGASGAGKTTLLNILNFRNNAKIETSASVKLNGIETDWGMISRYSGFVQQEDLFNGVLTVREHLTFVTMLKLANEYSREERYQRVDELIQQVNLVKSEDTFIGVGDKMKGLSGGEKRRLSYASEIVNLPSLLFCDEPTSGLDSSMAQSLVESMRKLANHGKTIVCTIHQPSSQIFEMFDTLILLTEGRLAYFGPRYHASNFFASIGYRIPNFYNPADYFIETLSISAKNKQNDLIRAEFIVDRFIKSEYYARIFNDIYFTESYPIYNDQDDMPKYSASYFSQFGWLFWRQMKLDIKNPFASMVTILQAIIVSIFLGLIFLRLDKNEIGAINRSGALFVIIMQSSFGFLFSVVNTFPADLTLVYRESKNRLYSITIYYLVKQLAEMPKYVLTATLFVTISYWMIGLNDSFGIFVQVLLTIVLSSQVAISCGLLLSAASASIEVAISLVAPVVMPLLIFSGFFLNDTSIPKYFVWLKYISWFFYTNEACNVFLWQDETNIPCSQVSDGDVCSAAGCISTGKEILQKYNFKQDRSEVVQIPAHMCDMSVHAFRVVVLCQKLLSSKAHDKAIRNCRVD</sequence>
<evidence type="ECO:0000256" key="5">
    <source>
        <dbReference type="ARBA" id="ARBA00022741"/>
    </source>
</evidence>
<dbReference type="GO" id="GO:0016887">
    <property type="term" value="F:ATP hydrolysis activity"/>
    <property type="evidence" value="ECO:0007669"/>
    <property type="project" value="InterPro"/>
</dbReference>
<dbReference type="PANTHER" id="PTHR48041:SF139">
    <property type="entry name" value="PROTEIN SCARLET"/>
    <property type="match status" value="1"/>
</dbReference>
<keyword evidence="6 11" id="KW-0067">ATP-binding</keyword>
<dbReference type="EMBL" id="MT524857">
    <property type="protein sequence ID" value="QNH67912.1"/>
    <property type="molecule type" value="mRNA"/>
</dbReference>
<evidence type="ECO:0000256" key="9">
    <source>
        <dbReference type="SAM" id="Phobius"/>
    </source>
</evidence>
<dbReference type="PANTHER" id="PTHR48041">
    <property type="entry name" value="ABC TRANSPORTER G FAMILY MEMBER 28"/>
    <property type="match status" value="1"/>
</dbReference>
<comment type="subcellular location">
    <subcellularLocation>
        <location evidence="1">Membrane</location>
        <topology evidence="1">Multi-pass membrane protein</topology>
    </subcellularLocation>
</comment>
<dbReference type="GO" id="GO:0005524">
    <property type="term" value="F:ATP binding"/>
    <property type="evidence" value="ECO:0007669"/>
    <property type="project" value="UniProtKB-KW"/>
</dbReference>